<dbReference type="PROSITE" id="PS50035">
    <property type="entry name" value="PLD"/>
    <property type="match status" value="1"/>
</dbReference>
<keyword evidence="5" id="KW-0442">Lipid degradation</keyword>
<dbReference type="EMBL" id="NKQU01000168">
    <property type="protein sequence ID" value="OZI86928.1"/>
    <property type="molecule type" value="Genomic_DNA"/>
</dbReference>
<keyword evidence="6" id="KW-0443">Lipid metabolism</keyword>
<accession>A0A261WL94</accession>
<evidence type="ECO:0000313" key="9">
    <source>
        <dbReference type="Proteomes" id="UP000217163"/>
    </source>
</evidence>
<evidence type="ECO:0000256" key="4">
    <source>
        <dbReference type="ARBA" id="ARBA00022801"/>
    </source>
</evidence>
<dbReference type="Pfam" id="PF13091">
    <property type="entry name" value="PLDc_2"/>
    <property type="match status" value="1"/>
</dbReference>
<dbReference type="InterPro" id="IPR001736">
    <property type="entry name" value="PLipase_D/transphosphatidylase"/>
</dbReference>
<dbReference type="EC" id="3.1.4.4" evidence="3"/>
<dbReference type="PANTHER" id="PTHR43856">
    <property type="entry name" value="CARDIOLIPIN HYDROLASE"/>
    <property type="match status" value="1"/>
</dbReference>
<dbReference type="AlphaFoldDB" id="A0A261WL94"/>
<evidence type="ECO:0000256" key="2">
    <source>
        <dbReference type="ARBA" id="ARBA00008664"/>
    </source>
</evidence>
<dbReference type="GO" id="GO:0004630">
    <property type="term" value="F:phospholipase D activity"/>
    <property type="evidence" value="ECO:0007669"/>
    <property type="project" value="UniProtKB-EC"/>
</dbReference>
<dbReference type="InterPro" id="IPR025202">
    <property type="entry name" value="PLD-like_dom"/>
</dbReference>
<feature type="domain" description="PLD phosphodiesterase" evidence="7">
    <location>
        <begin position="86"/>
        <end position="113"/>
    </location>
</feature>
<dbReference type="CDD" id="cd09174">
    <property type="entry name" value="PLDc_Nuc_like_unchar2"/>
    <property type="match status" value="1"/>
</dbReference>
<dbReference type="GO" id="GO:0016891">
    <property type="term" value="F:RNA endonuclease activity producing 5'-phosphomonoesters, hydrolytic mechanism"/>
    <property type="evidence" value="ECO:0007669"/>
    <property type="project" value="TreeGrafter"/>
</dbReference>
<sequence>MKEKKESVFFENIQHHIINNLKRAKESIRICVAWITWDVYAPHLRNLAERGVDIKIIYNNDDKNVKSEILKDVHGIALYPISARKYSSLMHNKFCIIDDSVLMTGSFNWSRTAESHFENIVILQNHYQLVSSFRHEFYDLISYFDSYQKRVKIVCGRDDGNKFPCRSHVYHVGVFGGASGIHESSTVSVWRICNAYKHAEVISISDEIFINSNLLGTNDDFEEDEIYDLDSMRENYAKERNKIQRVRDYFQRRHGIHIHAVGFVDMTNGDEYIKGYDQYPEYALQIIWTDMYYRKVVPTEIYEGESDDIENLIHDEVNSAY</sequence>
<keyword evidence="4" id="KW-0378">Hydrolase</keyword>
<comment type="similarity">
    <text evidence="2">Belongs to the phospholipase D family.</text>
</comment>
<dbReference type="GO" id="GO:0006793">
    <property type="term" value="P:phosphorus metabolic process"/>
    <property type="evidence" value="ECO:0007669"/>
    <property type="project" value="UniProtKB-ARBA"/>
</dbReference>
<gene>
    <name evidence="8" type="ORF">CFN58_07600</name>
</gene>
<comment type="catalytic activity">
    <reaction evidence="1">
        <text>a 1,2-diacyl-sn-glycero-3-phosphocholine + H2O = a 1,2-diacyl-sn-glycero-3-phosphate + choline + H(+)</text>
        <dbReference type="Rhea" id="RHEA:14445"/>
        <dbReference type="ChEBI" id="CHEBI:15354"/>
        <dbReference type="ChEBI" id="CHEBI:15377"/>
        <dbReference type="ChEBI" id="CHEBI:15378"/>
        <dbReference type="ChEBI" id="CHEBI:57643"/>
        <dbReference type="ChEBI" id="CHEBI:58608"/>
        <dbReference type="EC" id="3.1.4.4"/>
    </reaction>
</comment>
<dbReference type="Gene3D" id="3.30.870.10">
    <property type="entry name" value="Endonuclease Chain A"/>
    <property type="match status" value="1"/>
</dbReference>
<reference evidence="9" key="1">
    <citation type="journal article" date="2016" name="Sci. Rep.">
        <title>Genome analysis of the kiwifruit canker pathogen Pseudomonas syringae pv. actinidiae biovar 5.</title>
        <authorList>
            <person name="Fujikawa T."/>
            <person name="Sawada H."/>
        </authorList>
    </citation>
    <scope>NUCLEOTIDE SEQUENCE [LARGE SCALE GENOMIC DNA]</scope>
    <source>
        <strain evidence="9">MAFF 212061</strain>
    </source>
</reference>
<evidence type="ECO:0000256" key="3">
    <source>
        <dbReference type="ARBA" id="ARBA00012027"/>
    </source>
</evidence>
<dbReference type="InterPro" id="IPR051406">
    <property type="entry name" value="PLD_domain"/>
</dbReference>
<comment type="caution">
    <text evidence="8">The sequence shown here is derived from an EMBL/GenBank/DDBJ whole genome shotgun (WGS) entry which is preliminary data.</text>
</comment>
<dbReference type="GO" id="GO:0016042">
    <property type="term" value="P:lipid catabolic process"/>
    <property type="evidence" value="ECO:0007669"/>
    <property type="project" value="UniProtKB-KW"/>
</dbReference>
<protein>
    <recommendedName>
        <fullName evidence="3">phospholipase D</fullName>
        <ecNumber evidence="3">3.1.4.4</ecNumber>
    </recommendedName>
</protein>
<evidence type="ECO:0000259" key="7">
    <source>
        <dbReference type="PROSITE" id="PS50035"/>
    </source>
</evidence>
<evidence type="ECO:0000256" key="5">
    <source>
        <dbReference type="ARBA" id="ARBA00022963"/>
    </source>
</evidence>
<evidence type="ECO:0000313" key="8">
    <source>
        <dbReference type="EMBL" id="OZI86928.1"/>
    </source>
</evidence>
<dbReference type="SUPFAM" id="SSF56024">
    <property type="entry name" value="Phospholipase D/nuclease"/>
    <property type="match status" value="1"/>
</dbReference>
<evidence type="ECO:0000256" key="1">
    <source>
        <dbReference type="ARBA" id="ARBA00000798"/>
    </source>
</evidence>
<dbReference type="SMART" id="SM00155">
    <property type="entry name" value="PLDc"/>
    <property type="match status" value="1"/>
</dbReference>
<dbReference type="PANTHER" id="PTHR43856:SF1">
    <property type="entry name" value="MITOCHONDRIAL CARDIOLIPIN HYDROLASE"/>
    <property type="match status" value="1"/>
</dbReference>
<name>A0A261WL94_9PSED</name>
<organism evidence="8 9">
    <name type="scientific">Pseudomonas avellanae</name>
    <dbReference type="NCBI Taxonomy" id="46257"/>
    <lineage>
        <taxon>Bacteria</taxon>
        <taxon>Pseudomonadati</taxon>
        <taxon>Pseudomonadota</taxon>
        <taxon>Gammaproteobacteria</taxon>
        <taxon>Pseudomonadales</taxon>
        <taxon>Pseudomonadaceae</taxon>
        <taxon>Pseudomonas</taxon>
    </lineage>
</organism>
<dbReference type="Proteomes" id="UP000217163">
    <property type="component" value="Unassembled WGS sequence"/>
</dbReference>
<proteinExistence type="inferred from homology"/>
<evidence type="ECO:0000256" key="6">
    <source>
        <dbReference type="ARBA" id="ARBA00023098"/>
    </source>
</evidence>